<organism evidence="6 7">
    <name type="scientific">Entomortierella parvispora</name>
    <dbReference type="NCBI Taxonomy" id="205924"/>
    <lineage>
        <taxon>Eukaryota</taxon>
        <taxon>Fungi</taxon>
        <taxon>Fungi incertae sedis</taxon>
        <taxon>Mucoromycota</taxon>
        <taxon>Mortierellomycotina</taxon>
        <taxon>Mortierellomycetes</taxon>
        <taxon>Mortierellales</taxon>
        <taxon>Mortierellaceae</taxon>
        <taxon>Entomortierella</taxon>
    </lineage>
</organism>
<dbReference type="Gene3D" id="3.30.2180.10">
    <property type="entry name" value="ATP12-like"/>
    <property type="match status" value="1"/>
</dbReference>
<dbReference type="InterPro" id="IPR042272">
    <property type="entry name" value="ATP12_ATP_synth-F1-assembly_N"/>
</dbReference>
<dbReference type="PANTHER" id="PTHR21013:SF10">
    <property type="entry name" value="ATP SYNTHASE MITOCHONDRIAL F1 COMPLEX ASSEMBLY FACTOR 2"/>
    <property type="match status" value="1"/>
</dbReference>
<reference evidence="6" key="1">
    <citation type="submission" date="2021-11" db="EMBL/GenBank/DDBJ databases">
        <authorList>
            <person name="Herlambang A."/>
            <person name="Guo Y."/>
            <person name="Takashima Y."/>
            <person name="Nishizawa T."/>
        </authorList>
    </citation>
    <scope>NUCLEOTIDE SEQUENCE</scope>
    <source>
        <strain evidence="6">E1425</strain>
    </source>
</reference>
<evidence type="ECO:0000256" key="1">
    <source>
        <dbReference type="ARBA" id="ARBA00004173"/>
    </source>
</evidence>
<dbReference type="Gene3D" id="1.10.3580.10">
    <property type="entry name" value="ATP12 ATPase"/>
    <property type="match status" value="1"/>
</dbReference>
<evidence type="ECO:0000256" key="2">
    <source>
        <dbReference type="ARBA" id="ARBA00008231"/>
    </source>
</evidence>
<comment type="subcellular location">
    <subcellularLocation>
        <location evidence="1">Mitochondrion</location>
    </subcellularLocation>
</comment>
<evidence type="ECO:0000256" key="5">
    <source>
        <dbReference type="ARBA" id="ARBA00023186"/>
    </source>
</evidence>
<keyword evidence="3" id="KW-0809">Transit peptide</keyword>
<sequence length="272" mass="30607">MFRTLASRIASPSKVTLRAFHLNAPLKDQMSRAEVSGKRFWDVAGVKEVGDRVAVTLDGRVLKTPAGNPLTLPKDQKHLALMIAGEWQGQKALLKSHSLPMTSLVARAIDGFIGNPQGRKETLDRLIKFLDTDSICYQQDFPESIVVAQNRQWQPILDWVREEYGLNIKVSQGITYVQQDDEVKERLREIVNNMTDIELAAFERATLTAKSFLIGLAVVKRHLSVEKAWAAAQLEVLDQIERWGEVEDSHDVDREFIKSQLASARLANIGSY</sequence>
<dbReference type="AlphaFoldDB" id="A0A9P3H5Z5"/>
<dbReference type="Proteomes" id="UP000827284">
    <property type="component" value="Unassembled WGS sequence"/>
</dbReference>
<dbReference type="InterPro" id="IPR011419">
    <property type="entry name" value="ATP12_ATP_synth-F1-assembly"/>
</dbReference>
<dbReference type="InterPro" id="IPR023335">
    <property type="entry name" value="ATP12_ortho_dom_sf"/>
</dbReference>
<dbReference type="OrthoDB" id="5673at2759"/>
<comment type="caution">
    <text evidence="6">The sequence shown here is derived from an EMBL/GenBank/DDBJ whole genome shotgun (WGS) entry which is preliminary data.</text>
</comment>
<proteinExistence type="inferred from homology"/>
<dbReference type="GO" id="GO:0005739">
    <property type="term" value="C:mitochondrion"/>
    <property type="evidence" value="ECO:0007669"/>
    <property type="project" value="UniProtKB-SubCell"/>
</dbReference>
<dbReference type="SUPFAM" id="SSF160909">
    <property type="entry name" value="ATP12-like"/>
    <property type="match status" value="1"/>
</dbReference>
<protein>
    <submittedName>
        <fullName evidence="6">ATP synthase mitochondrial F1 complex assembly factor 2</fullName>
    </submittedName>
</protein>
<evidence type="ECO:0000313" key="7">
    <source>
        <dbReference type="Proteomes" id="UP000827284"/>
    </source>
</evidence>
<keyword evidence="5" id="KW-0143">Chaperone</keyword>
<dbReference type="EMBL" id="BQFW01000004">
    <property type="protein sequence ID" value="GJJ70677.1"/>
    <property type="molecule type" value="Genomic_DNA"/>
</dbReference>
<dbReference type="PANTHER" id="PTHR21013">
    <property type="entry name" value="ATP SYNTHASE MITOCHONDRIAL F1 COMPLEX ASSEMBLY FACTOR 2/ATP12 PROTEIN, MITOCHONDRIAL PRECURSOR"/>
    <property type="match status" value="1"/>
</dbReference>
<dbReference type="Pfam" id="PF07542">
    <property type="entry name" value="ATP12"/>
    <property type="match status" value="1"/>
</dbReference>
<accession>A0A9P3H5Z5</accession>
<dbReference type="GO" id="GO:0033615">
    <property type="term" value="P:mitochondrial proton-transporting ATP synthase complex assembly"/>
    <property type="evidence" value="ECO:0007669"/>
    <property type="project" value="TreeGrafter"/>
</dbReference>
<evidence type="ECO:0000256" key="3">
    <source>
        <dbReference type="ARBA" id="ARBA00022946"/>
    </source>
</evidence>
<gene>
    <name evidence="6" type="ORF">EMPS_03027</name>
</gene>
<reference evidence="6" key="2">
    <citation type="journal article" date="2022" name="Microbiol. Resour. Announc.">
        <title>Whole-Genome Sequence of Entomortierella parvispora E1425, a Mucoromycotan Fungus Associated with Burkholderiaceae-Related Endosymbiotic Bacteria.</title>
        <authorList>
            <person name="Herlambang A."/>
            <person name="Guo Y."/>
            <person name="Takashima Y."/>
            <person name="Narisawa K."/>
            <person name="Ohta H."/>
            <person name="Nishizawa T."/>
        </authorList>
    </citation>
    <scope>NUCLEOTIDE SEQUENCE</scope>
    <source>
        <strain evidence="6">E1425</strain>
    </source>
</reference>
<comment type="similarity">
    <text evidence="2">Belongs to the ATP12 family.</text>
</comment>
<evidence type="ECO:0000313" key="6">
    <source>
        <dbReference type="EMBL" id="GJJ70677.1"/>
    </source>
</evidence>
<keyword evidence="7" id="KW-1185">Reference proteome</keyword>
<name>A0A9P3H5Z5_9FUNG</name>
<evidence type="ECO:0000256" key="4">
    <source>
        <dbReference type="ARBA" id="ARBA00023128"/>
    </source>
</evidence>
<keyword evidence="4" id="KW-0496">Mitochondrion</keyword>